<dbReference type="OrthoDB" id="9803233at2"/>
<dbReference type="GeneID" id="49386439"/>
<dbReference type="SUPFAM" id="SSF55729">
    <property type="entry name" value="Acyl-CoA N-acyltransferases (Nat)"/>
    <property type="match status" value="1"/>
</dbReference>
<protein>
    <submittedName>
        <fullName evidence="1">Acetyltransferase (GNAT) family protein</fullName>
    </submittedName>
</protein>
<dbReference type="Proteomes" id="UP000231791">
    <property type="component" value="Chromosome"/>
</dbReference>
<dbReference type="InterPro" id="IPR016181">
    <property type="entry name" value="Acyl_CoA_acyltransferase"/>
</dbReference>
<proteinExistence type="predicted"/>
<dbReference type="Gene3D" id="3.40.630.30">
    <property type="match status" value="1"/>
</dbReference>
<organism evidence="1 2">
    <name type="scientific">Streptomyces lavendulae subsp. lavendulae</name>
    <dbReference type="NCBI Taxonomy" id="58340"/>
    <lineage>
        <taxon>Bacteria</taxon>
        <taxon>Bacillati</taxon>
        <taxon>Actinomycetota</taxon>
        <taxon>Actinomycetes</taxon>
        <taxon>Kitasatosporales</taxon>
        <taxon>Streptomycetaceae</taxon>
        <taxon>Streptomyces</taxon>
    </lineage>
</organism>
<dbReference type="InterPro" id="IPR000182">
    <property type="entry name" value="GNAT_dom"/>
</dbReference>
<dbReference type="Pfam" id="PF13673">
    <property type="entry name" value="Acetyltransf_10"/>
    <property type="match status" value="1"/>
</dbReference>
<sequence length="146" mass="16182">MDLVVRGVRGGDVEWVAELKAAVMRGDLERLGRYEHHRARQLVRDSFGGEHSRVIEADGEAVGSFTARPGEGGLVLEHFYLAAAHQGRGIGTRVLEEVLARADAERVAVRLTVLRGSAARRLYERYGFTVEAEDEVDVRMVRAAVR</sequence>
<dbReference type="EMBL" id="CP024985">
    <property type="protein sequence ID" value="ATZ27222.1"/>
    <property type="molecule type" value="Genomic_DNA"/>
</dbReference>
<dbReference type="RefSeq" id="WP_030228193.1">
    <property type="nucleotide sequence ID" value="NZ_CP024985.1"/>
</dbReference>
<evidence type="ECO:0000313" key="2">
    <source>
        <dbReference type="Proteomes" id="UP000231791"/>
    </source>
</evidence>
<gene>
    <name evidence="1" type="ORF">SLAV_27150</name>
</gene>
<dbReference type="KEGG" id="slx:SLAV_27150"/>
<dbReference type="GO" id="GO:0016747">
    <property type="term" value="F:acyltransferase activity, transferring groups other than amino-acyl groups"/>
    <property type="evidence" value="ECO:0007669"/>
    <property type="project" value="InterPro"/>
</dbReference>
<keyword evidence="1" id="KW-0808">Transferase</keyword>
<dbReference type="PROSITE" id="PS51186">
    <property type="entry name" value="GNAT"/>
    <property type="match status" value="1"/>
</dbReference>
<keyword evidence="2" id="KW-1185">Reference proteome</keyword>
<name>A0A2K8PKE2_STRLA</name>
<dbReference type="CDD" id="cd04301">
    <property type="entry name" value="NAT_SF"/>
    <property type="match status" value="1"/>
</dbReference>
<accession>A0A2K8PKE2</accession>
<reference evidence="1 2" key="1">
    <citation type="submission" date="2017-11" db="EMBL/GenBank/DDBJ databases">
        <title>Complete genome sequence of Streptomyces lavendulae subsp. lavendulae CCM 3239 (formerly 'Streptomyces aureofaciens CCM 3239'), the producer of the angucycline-type antibiotic auricin.</title>
        <authorList>
            <person name="Busche T."/>
            <person name="Novakova R."/>
            <person name="Al'Dilaimi A."/>
            <person name="Homerova D."/>
            <person name="Feckova L."/>
            <person name="Rezuchova B."/>
            <person name="Mingyar E."/>
            <person name="Csolleiova D."/>
            <person name="Bekeova C."/>
            <person name="Winkler A."/>
            <person name="Sevcikova B."/>
            <person name="Kalinowski J."/>
            <person name="Kormanec J."/>
            <person name="Ruckert C."/>
        </authorList>
    </citation>
    <scope>NUCLEOTIDE SEQUENCE [LARGE SCALE GENOMIC DNA]</scope>
    <source>
        <strain evidence="1 2">CCM 3239</strain>
    </source>
</reference>
<dbReference type="AlphaFoldDB" id="A0A2K8PKE2"/>
<evidence type="ECO:0000313" key="1">
    <source>
        <dbReference type="EMBL" id="ATZ27222.1"/>
    </source>
</evidence>